<dbReference type="RefSeq" id="WP_248681369.1">
    <property type="nucleotide sequence ID" value="NZ_JALPRY010000001.1"/>
</dbReference>
<sequence>MRVVLSVAICVIVSLVLGAIGTRYIHPHWILATLYSLHLHAAVACMLAMIVALFIQRHFLIWLLFAATIFFVGHALLMSREFAAPATAQEASGTSFRVLSFNILNDNYANAESIVEAIAGSGAEIVNIMEAAPLRVHLDALALSYPYRVGCGVLIEDCDHLMLSKVPIDRPVVRTLSDIFPDRFILGKVTIAGREINVAGIHTTKPYFDNFHSLELIRAGLALIEIPGPLLVTGDFNASSLGPNMRRFLRITDLKTGGWEPASWPVSAGVFGVPIDHVYARAPLKIKSVTRLPDAHGSNHAGLLAEIVILP</sequence>
<evidence type="ECO:0000256" key="1">
    <source>
        <dbReference type="SAM" id="Phobius"/>
    </source>
</evidence>
<organism evidence="3 4">
    <name type="scientific">Neorhizobium turbinariae</name>
    <dbReference type="NCBI Taxonomy" id="2937795"/>
    <lineage>
        <taxon>Bacteria</taxon>
        <taxon>Pseudomonadati</taxon>
        <taxon>Pseudomonadota</taxon>
        <taxon>Alphaproteobacteria</taxon>
        <taxon>Hyphomicrobiales</taxon>
        <taxon>Rhizobiaceae</taxon>
        <taxon>Rhizobium/Agrobacterium group</taxon>
        <taxon>Neorhizobium</taxon>
    </lineage>
</organism>
<evidence type="ECO:0000313" key="4">
    <source>
        <dbReference type="Proteomes" id="UP001202827"/>
    </source>
</evidence>
<keyword evidence="1" id="KW-0472">Membrane</keyword>
<dbReference type="SUPFAM" id="SSF56219">
    <property type="entry name" value="DNase I-like"/>
    <property type="match status" value="1"/>
</dbReference>
<accession>A0ABT0IKP8</accession>
<feature type="transmembrane region" description="Helical" evidence="1">
    <location>
        <begin position="28"/>
        <end position="52"/>
    </location>
</feature>
<evidence type="ECO:0000259" key="2">
    <source>
        <dbReference type="Pfam" id="PF03372"/>
    </source>
</evidence>
<keyword evidence="3" id="KW-0255">Endonuclease</keyword>
<reference evidence="3 4" key="1">
    <citation type="submission" date="2022-04" db="EMBL/GenBank/DDBJ databases">
        <title>Rhizobium coralii sp. nov., isolated from coral Turbinaria peltata.</title>
        <authorList>
            <person name="Sun H."/>
        </authorList>
    </citation>
    <scope>NUCLEOTIDE SEQUENCE [LARGE SCALE GENOMIC DNA]</scope>
    <source>
        <strain evidence="3 4">NTR19</strain>
    </source>
</reference>
<dbReference type="InterPro" id="IPR036691">
    <property type="entry name" value="Endo/exonu/phosph_ase_sf"/>
</dbReference>
<name>A0ABT0IKP8_9HYPH</name>
<keyword evidence="3" id="KW-0378">Hydrolase</keyword>
<keyword evidence="3" id="KW-0540">Nuclease</keyword>
<dbReference type="Gene3D" id="3.60.10.10">
    <property type="entry name" value="Endonuclease/exonuclease/phosphatase"/>
    <property type="match status" value="1"/>
</dbReference>
<gene>
    <name evidence="3" type="ORF">M0654_00490</name>
</gene>
<feature type="domain" description="Endonuclease/exonuclease/phosphatase" evidence="2">
    <location>
        <begin position="99"/>
        <end position="300"/>
    </location>
</feature>
<keyword evidence="1" id="KW-0812">Transmembrane</keyword>
<feature type="transmembrane region" description="Helical" evidence="1">
    <location>
        <begin position="59"/>
        <end position="77"/>
    </location>
</feature>
<keyword evidence="4" id="KW-1185">Reference proteome</keyword>
<dbReference type="EMBL" id="JALPRY010000001">
    <property type="protein sequence ID" value="MCK8778448.1"/>
    <property type="molecule type" value="Genomic_DNA"/>
</dbReference>
<dbReference type="GO" id="GO:0004519">
    <property type="term" value="F:endonuclease activity"/>
    <property type="evidence" value="ECO:0007669"/>
    <property type="project" value="UniProtKB-KW"/>
</dbReference>
<dbReference type="Pfam" id="PF03372">
    <property type="entry name" value="Exo_endo_phos"/>
    <property type="match status" value="1"/>
</dbReference>
<protein>
    <submittedName>
        <fullName evidence="3">Endonuclease</fullName>
    </submittedName>
</protein>
<evidence type="ECO:0000313" key="3">
    <source>
        <dbReference type="EMBL" id="MCK8778448.1"/>
    </source>
</evidence>
<proteinExistence type="predicted"/>
<dbReference type="InterPro" id="IPR005135">
    <property type="entry name" value="Endo/exonuclease/phosphatase"/>
</dbReference>
<comment type="caution">
    <text evidence="3">The sequence shown here is derived from an EMBL/GenBank/DDBJ whole genome shotgun (WGS) entry which is preliminary data.</text>
</comment>
<keyword evidence="1" id="KW-1133">Transmembrane helix</keyword>
<dbReference type="Proteomes" id="UP001202827">
    <property type="component" value="Unassembled WGS sequence"/>
</dbReference>